<sequence length="120" mass="13791">MENNDEEQQSYKIDFEPYGEYFHGDYFKENVYVESQLKCGFHGLRETQAEGISNMLVGAANIFIGLMRGSNEIKLLKEEMKKIDEYEKQVNALKQRNELLQTTLVVVVAIFVALSALSFI</sequence>
<keyword evidence="2" id="KW-0812">Transmembrane</keyword>
<evidence type="ECO:0000256" key="1">
    <source>
        <dbReference type="SAM" id="Coils"/>
    </source>
</evidence>
<reference evidence="4" key="1">
    <citation type="journal article" date="2010" name="Nat. Biotechnol.">
        <title>Draft genome sequence of the oilseed species Ricinus communis.</title>
        <authorList>
            <person name="Chan A.P."/>
            <person name="Crabtree J."/>
            <person name="Zhao Q."/>
            <person name="Lorenzi H."/>
            <person name="Orvis J."/>
            <person name="Puiu D."/>
            <person name="Melake-Berhan A."/>
            <person name="Jones K.M."/>
            <person name="Redman J."/>
            <person name="Chen G."/>
            <person name="Cahoon E.B."/>
            <person name="Gedil M."/>
            <person name="Stanke M."/>
            <person name="Haas B.J."/>
            <person name="Wortman J.R."/>
            <person name="Fraser-Liggett C.M."/>
            <person name="Ravel J."/>
            <person name="Rabinowicz P.D."/>
        </authorList>
    </citation>
    <scope>NUCLEOTIDE SEQUENCE [LARGE SCALE GENOMIC DNA]</scope>
    <source>
        <strain evidence="4">cv. Hale</strain>
    </source>
</reference>
<feature type="coiled-coil region" evidence="1">
    <location>
        <begin position="76"/>
        <end position="103"/>
    </location>
</feature>
<dbReference type="InParanoid" id="B9T222"/>
<evidence type="ECO:0000256" key="2">
    <source>
        <dbReference type="SAM" id="Phobius"/>
    </source>
</evidence>
<evidence type="ECO:0000313" key="3">
    <source>
        <dbReference type="EMBL" id="EEF30106.1"/>
    </source>
</evidence>
<organism evidence="3 4">
    <name type="scientific">Ricinus communis</name>
    <name type="common">Castor bean</name>
    <dbReference type="NCBI Taxonomy" id="3988"/>
    <lineage>
        <taxon>Eukaryota</taxon>
        <taxon>Viridiplantae</taxon>
        <taxon>Streptophyta</taxon>
        <taxon>Embryophyta</taxon>
        <taxon>Tracheophyta</taxon>
        <taxon>Spermatophyta</taxon>
        <taxon>Magnoliopsida</taxon>
        <taxon>eudicotyledons</taxon>
        <taxon>Gunneridae</taxon>
        <taxon>Pentapetalae</taxon>
        <taxon>rosids</taxon>
        <taxon>fabids</taxon>
        <taxon>Malpighiales</taxon>
        <taxon>Euphorbiaceae</taxon>
        <taxon>Acalyphoideae</taxon>
        <taxon>Acalypheae</taxon>
        <taxon>Ricinus</taxon>
    </lineage>
</organism>
<feature type="transmembrane region" description="Helical" evidence="2">
    <location>
        <begin position="99"/>
        <end position="119"/>
    </location>
</feature>
<name>B9T222_RICCO</name>
<keyword evidence="2" id="KW-0472">Membrane</keyword>
<protein>
    <submittedName>
        <fullName evidence="3">Uncharacterized protein</fullName>
    </submittedName>
</protein>
<accession>B9T222</accession>
<dbReference type="Proteomes" id="UP000008311">
    <property type="component" value="Unassembled WGS sequence"/>
</dbReference>
<proteinExistence type="predicted"/>
<keyword evidence="4" id="KW-1185">Reference proteome</keyword>
<dbReference type="EMBL" id="EQ974367">
    <property type="protein sequence ID" value="EEF30106.1"/>
    <property type="molecule type" value="Genomic_DNA"/>
</dbReference>
<keyword evidence="2" id="KW-1133">Transmembrane helix</keyword>
<dbReference type="AlphaFoldDB" id="B9T222"/>
<keyword evidence="1" id="KW-0175">Coiled coil</keyword>
<evidence type="ECO:0000313" key="4">
    <source>
        <dbReference type="Proteomes" id="UP000008311"/>
    </source>
</evidence>
<gene>
    <name evidence="3" type="ORF">RCOM_0549910</name>
</gene>